<dbReference type="SUPFAM" id="SSF51556">
    <property type="entry name" value="Metallo-dependent hydrolases"/>
    <property type="match status" value="1"/>
</dbReference>
<dbReference type="GO" id="GO:0005829">
    <property type="term" value="C:cytosol"/>
    <property type="evidence" value="ECO:0007669"/>
    <property type="project" value="TreeGrafter"/>
</dbReference>
<evidence type="ECO:0000256" key="3">
    <source>
        <dbReference type="ARBA" id="ARBA00022833"/>
    </source>
</evidence>
<reference evidence="8" key="1">
    <citation type="submission" date="2016-10" db="EMBL/GenBank/DDBJ databases">
        <authorList>
            <person name="Varghese N."/>
            <person name="Submissions S."/>
        </authorList>
    </citation>
    <scope>NUCLEOTIDE SEQUENCE [LARGE SCALE GENOMIC DNA]</scope>
    <source>
        <strain evidence="8">CGMCC 1.6495</strain>
    </source>
</reference>
<dbReference type="GO" id="GO:0000034">
    <property type="term" value="F:adenine deaminase activity"/>
    <property type="evidence" value="ECO:0007669"/>
    <property type="project" value="UniProtKB-UniRule"/>
</dbReference>
<comment type="function">
    <text evidence="5">Catalyzes the hydrolytic deamination of adenine to hypoxanthine. Plays an important role in the purine salvage pathway and in nitrogen catabolism.</text>
</comment>
<comment type="cofactor">
    <cofactor evidence="5">
        <name>Zn(2+)</name>
        <dbReference type="ChEBI" id="CHEBI:29105"/>
    </cofactor>
    <text evidence="5">Binds 1 zinc ion per subunit.</text>
</comment>
<dbReference type="GO" id="GO:0008270">
    <property type="term" value="F:zinc ion binding"/>
    <property type="evidence" value="ECO:0007669"/>
    <property type="project" value="UniProtKB-UniRule"/>
</dbReference>
<dbReference type="EC" id="3.5.4.2" evidence="5"/>
<dbReference type="AlphaFoldDB" id="A0A1H9VJY5"/>
<feature type="binding site" evidence="5">
    <location>
        <position position="16"/>
    </location>
    <ligand>
        <name>Zn(2+)</name>
        <dbReference type="ChEBI" id="CHEBI:29105"/>
        <note>catalytic</note>
    </ligand>
</feature>
<feature type="binding site" evidence="5">
    <location>
        <position position="276"/>
    </location>
    <ligand>
        <name>substrate</name>
    </ligand>
</feature>
<keyword evidence="4 5" id="KW-0546">Nucleotide metabolism</keyword>
<organism evidence="7 8">
    <name type="scientific">Vreelandella subterranea</name>
    <dbReference type="NCBI Taxonomy" id="416874"/>
    <lineage>
        <taxon>Bacteria</taxon>
        <taxon>Pseudomonadati</taxon>
        <taxon>Pseudomonadota</taxon>
        <taxon>Gammaproteobacteria</taxon>
        <taxon>Oceanospirillales</taxon>
        <taxon>Halomonadaceae</taxon>
        <taxon>Vreelandella</taxon>
    </lineage>
</organism>
<dbReference type="GO" id="GO:0006146">
    <property type="term" value="P:adenine catabolic process"/>
    <property type="evidence" value="ECO:0007669"/>
    <property type="project" value="UniProtKB-UniRule"/>
</dbReference>
<dbReference type="InterPro" id="IPR032466">
    <property type="entry name" value="Metal_Hydrolase"/>
</dbReference>
<protein>
    <recommendedName>
        <fullName evidence="5">Adenine deaminase</fullName>
        <shortName evidence="5">ADE</shortName>
        <ecNumber evidence="5">3.5.4.2</ecNumber>
    </recommendedName>
    <alternativeName>
        <fullName evidence="5">Adenine aminohydrolase</fullName>
        <shortName evidence="5">AAH</shortName>
    </alternativeName>
</protein>
<keyword evidence="8" id="KW-1185">Reference proteome</keyword>
<feature type="domain" description="Adenosine deaminase" evidence="6">
    <location>
        <begin position="9"/>
        <end position="327"/>
    </location>
</feature>
<dbReference type="Proteomes" id="UP000198505">
    <property type="component" value="Unassembled WGS sequence"/>
</dbReference>
<dbReference type="GO" id="GO:0043103">
    <property type="term" value="P:hypoxanthine salvage"/>
    <property type="evidence" value="ECO:0007669"/>
    <property type="project" value="UniProtKB-UniRule"/>
</dbReference>
<sequence>MHDFLRQLPKVELHLHIEGSLEPELMFALAQRNNIDLPYASAQEAKEAYDFNDLQAFLDLYFQGMNVLRHEEDFYDLAMDYFHRARREGVVHVDMHFDPQAHLQRGVPLEVVMGGLLKAKQEAEESMDFSVGMIMAFLRDRPAEEALHVLEQAAPYWKFIDAIGLDSAERDHPPSEFKTLFARAKEIGLVRVAHAGEEGPADYIIQALDLLGVERIDHGVRCLENPDLVERLRREQVVLTVCPLSNVCLKVVDDLREHPLPTLLQKGLNVTISSDDPAYFGGGMLANHVACADAFGWSEDVFVQLTRNAIDAAFVSADRRADLLARLAA</sequence>
<dbReference type="InterPro" id="IPR006330">
    <property type="entry name" value="Ado/ade_deaminase"/>
</dbReference>
<dbReference type="InterPro" id="IPR001365">
    <property type="entry name" value="A_deaminase_dom"/>
</dbReference>
<dbReference type="RefSeq" id="WP_092828932.1">
    <property type="nucleotide sequence ID" value="NZ_FOGS01000009.1"/>
</dbReference>
<dbReference type="Gene3D" id="3.20.20.140">
    <property type="entry name" value="Metal-dependent hydrolases"/>
    <property type="match status" value="1"/>
</dbReference>
<dbReference type="EMBL" id="FOGS01000009">
    <property type="protein sequence ID" value="SES21894.1"/>
    <property type="molecule type" value="Genomic_DNA"/>
</dbReference>
<evidence type="ECO:0000256" key="4">
    <source>
        <dbReference type="ARBA" id="ARBA00023080"/>
    </source>
</evidence>
<dbReference type="GO" id="GO:0009117">
    <property type="term" value="P:nucleotide metabolic process"/>
    <property type="evidence" value="ECO:0007669"/>
    <property type="project" value="UniProtKB-KW"/>
</dbReference>
<comment type="catalytic activity">
    <reaction evidence="5">
        <text>adenine + H2O + H(+) = hypoxanthine + NH4(+)</text>
        <dbReference type="Rhea" id="RHEA:23688"/>
        <dbReference type="ChEBI" id="CHEBI:15377"/>
        <dbReference type="ChEBI" id="CHEBI:15378"/>
        <dbReference type="ChEBI" id="CHEBI:16708"/>
        <dbReference type="ChEBI" id="CHEBI:17368"/>
        <dbReference type="ChEBI" id="CHEBI:28938"/>
        <dbReference type="EC" id="3.5.4.2"/>
    </reaction>
</comment>
<accession>A0A1H9VJY5</accession>
<dbReference type="HAMAP" id="MF_01962">
    <property type="entry name" value="Adenine_deaminase"/>
    <property type="match status" value="1"/>
</dbReference>
<dbReference type="STRING" id="416874.SAMN04487958_109169"/>
<keyword evidence="3 5" id="KW-0862">Zinc</keyword>
<keyword evidence="1 5" id="KW-0479">Metal-binding</keyword>
<feature type="binding site" evidence="5">
    <location>
        <position position="14"/>
    </location>
    <ligand>
        <name>Zn(2+)</name>
        <dbReference type="ChEBI" id="CHEBI:29105"/>
        <note>catalytic</note>
    </ligand>
</feature>
<feature type="site" description="Important for catalytic activity" evidence="5">
    <location>
        <position position="218"/>
    </location>
</feature>
<comment type="similarity">
    <text evidence="5">Belongs to the metallo-dependent hydrolases superfamily. Adenosine and AMP deaminases family. Adenine deaminase type 2 subfamily.</text>
</comment>
<dbReference type="Pfam" id="PF00962">
    <property type="entry name" value="A_deaminase"/>
    <property type="match status" value="1"/>
</dbReference>
<proteinExistence type="inferred from homology"/>
<dbReference type="NCBIfam" id="NF006850">
    <property type="entry name" value="PRK09358.1-6"/>
    <property type="match status" value="1"/>
</dbReference>
<evidence type="ECO:0000313" key="7">
    <source>
        <dbReference type="EMBL" id="SES21894.1"/>
    </source>
</evidence>
<dbReference type="CDD" id="cd01320">
    <property type="entry name" value="ADA"/>
    <property type="match status" value="1"/>
</dbReference>
<gene>
    <name evidence="7" type="ORF">SAMN04487958_109169</name>
</gene>
<feature type="active site" description="Proton donor" evidence="5">
    <location>
        <position position="197"/>
    </location>
</feature>
<evidence type="ECO:0000256" key="1">
    <source>
        <dbReference type="ARBA" id="ARBA00022723"/>
    </source>
</evidence>
<name>A0A1H9VJY5_9GAMM</name>
<feature type="binding site" evidence="5">
    <location>
        <position position="275"/>
    </location>
    <ligand>
        <name>Zn(2+)</name>
        <dbReference type="ChEBI" id="CHEBI:29105"/>
        <note>catalytic</note>
    </ligand>
</feature>
<dbReference type="PANTHER" id="PTHR43114">
    <property type="entry name" value="ADENINE DEAMINASE"/>
    <property type="match status" value="1"/>
</dbReference>
<dbReference type="NCBIfam" id="TIGR01430">
    <property type="entry name" value="aden_deam"/>
    <property type="match status" value="1"/>
</dbReference>
<evidence type="ECO:0000313" key="8">
    <source>
        <dbReference type="Proteomes" id="UP000198505"/>
    </source>
</evidence>
<evidence type="ECO:0000256" key="2">
    <source>
        <dbReference type="ARBA" id="ARBA00022801"/>
    </source>
</evidence>
<dbReference type="InterPro" id="IPR028892">
    <property type="entry name" value="ADE"/>
</dbReference>
<feature type="binding site" evidence="5">
    <location>
        <position position="194"/>
    </location>
    <ligand>
        <name>Zn(2+)</name>
        <dbReference type="ChEBI" id="CHEBI:29105"/>
        <note>catalytic</note>
    </ligand>
</feature>
<dbReference type="PANTHER" id="PTHR43114:SF6">
    <property type="entry name" value="ADENINE DEAMINASE"/>
    <property type="match status" value="1"/>
</dbReference>
<evidence type="ECO:0000256" key="5">
    <source>
        <dbReference type="HAMAP-Rule" id="MF_01962"/>
    </source>
</evidence>
<evidence type="ECO:0000259" key="6">
    <source>
        <dbReference type="Pfam" id="PF00962"/>
    </source>
</evidence>
<keyword evidence="2 5" id="KW-0378">Hydrolase</keyword>